<evidence type="ECO:0000256" key="3">
    <source>
        <dbReference type="ARBA" id="ARBA00022692"/>
    </source>
</evidence>
<dbReference type="PANTHER" id="PTHR11827:SF97">
    <property type="entry name" value="SLC12A10.3 SOLUTE CARRIER FAMILY 12 (SODIUM_POTASSIUM_CHLORIDE TRANSPORTERS), MEMBER 10, TANDEM DUPLICATE 3 ISOFORM X1-RELATED"/>
    <property type="match status" value="1"/>
</dbReference>
<evidence type="ECO:0000256" key="7">
    <source>
        <dbReference type="SAM" id="Phobius"/>
    </source>
</evidence>
<organism evidence="9 10">
    <name type="scientific">Labeo rohita</name>
    <name type="common">Indian major carp</name>
    <name type="synonym">Cyprinus rohita</name>
    <dbReference type="NCBI Taxonomy" id="84645"/>
    <lineage>
        <taxon>Eukaryota</taxon>
        <taxon>Metazoa</taxon>
        <taxon>Chordata</taxon>
        <taxon>Craniata</taxon>
        <taxon>Vertebrata</taxon>
        <taxon>Euteleostomi</taxon>
        <taxon>Actinopterygii</taxon>
        <taxon>Neopterygii</taxon>
        <taxon>Teleostei</taxon>
        <taxon>Ostariophysi</taxon>
        <taxon>Cypriniformes</taxon>
        <taxon>Cyprinidae</taxon>
        <taxon>Labeoninae</taxon>
        <taxon>Labeonini</taxon>
        <taxon>Labeo</taxon>
    </lineage>
</organism>
<feature type="domain" description="Amino acid permease N-terminal" evidence="8">
    <location>
        <begin position="45"/>
        <end position="76"/>
    </location>
</feature>
<sequence>MAKYINRIRNLIPGLRRPDNNGPPQGVTVEADFGNEKDLKKMSFYNPLDPVPKYDFYAKDTWAGRIKRTRPSLDVLRQPPDPDDLPPPPEDDGRPKVKLVRFGWVLGVMIRAMLNIWGVIMYLRLPWITSQAGLSESIHHLV</sequence>
<feature type="transmembrane region" description="Helical" evidence="7">
    <location>
        <begin position="102"/>
        <end position="123"/>
    </location>
</feature>
<name>A0ABQ8MJM4_LABRO</name>
<keyword evidence="2" id="KW-0813">Transport</keyword>
<feature type="region of interest" description="Disordered" evidence="6">
    <location>
        <begin position="71"/>
        <end position="95"/>
    </location>
</feature>
<keyword evidence="5 7" id="KW-0472">Membrane</keyword>
<keyword evidence="3 7" id="KW-0812">Transmembrane</keyword>
<protein>
    <submittedName>
        <fullName evidence="9">Solute carrier family 12 member 3</fullName>
    </submittedName>
</protein>
<evidence type="ECO:0000313" key="9">
    <source>
        <dbReference type="EMBL" id="KAI2663066.1"/>
    </source>
</evidence>
<proteinExistence type="predicted"/>
<dbReference type="InterPro" id="IPR004842">
    <property type="entry name" value="SLC12A_fam"/>
</dbReference>
<dbReference type="Pfam" id="PF08403">
    <property type="entry name" value="AA_permease_N"/>
    <property type="match status" value="1"/>
</dbReference>
<accession>A0ABQ8MJM4</accession>
<comment type="subcellular location">
    <subcellularLocation>
        <location evidence="1">Cell membrane</location>
        <topology evidence="1">Multi-pass membrane protein</topology>
    </subcellularLocation>
</comment>
<dbReference type="PANTHER" id="PTHR11827">
    <property type="entry name" value="SOLUTE CARRIER FAMILY 12, CATION COTRANSPORTERS"/>
    <property type="match status" value="1"/>
</dbReference>
<dbReference type="EMBL" id="JACTAM010000007">
    <property type="protein sequence ID" value="KAI2663066.1"/>
    <property type="molecule type" value="Genomic_DNA"/>
</dbReference>
<dbReference type="InterPro" id="IPR013612">
    <property type="entry name" value="AA_permease_N"/>
</dbReference>
<dbReference type="Proteomes" id="UP000830375">
    <property type="component" value="Unassembled WGS sequence"/>
</dbReference>
<evidence type="ECO:0000313" key="10">
    <source>
        <dbReference type="Proteomes" id="UP000830375"/>
    </source>
</evidence>
<gene>
    <name evidence="9" type="ORF">H4Q32_028097</name>
</gene>
<reference evidence="9 10" key="1">
    <citation type="submission" date="2022-01" db="EMBL/GenBank/DDBJ databases">
        <title>A high-quality chromosome-level genome assembly of rohu carp, Labeo rohita.</title>
        <authorList>
            <person name="Arick M.A. II"/>
            <person name="Hsu C.-Y."/>
            <person name="Magbanua Z."/>
            <person name="Pechanova O."/>
            <person name="Grover C."/>
            <person name="Miller E."/>
            <person name="Thrash A."/>
            <person name="Ezzel L."/>
            <person name="Alam S."/>
            <person name="Benzie J."/>
            <person name="Hamilton M."/>
            <person name="Karsi A."/>
            <person name="Lawrence M.L."/>
            <person name="Peterson D.G."/>
        </authorList>
    </citation>
    <scope>NUCLEOTIDE SEQUENCE [LARGE SCALE GENOMIC DNA]</scope>
    <source>
        <strain evidence="10">BAU-BD-2019</strain>
        <tissue evidence="9">Blood</tissue>
    </source>
</reference>
<evidence type="ECO:0000259" key="8">
    <source>
        <dbReference type="Pfam" id="PF08403"/>
    </source>
</evidence>
<evidence type="ECO:0000256" key="6">
    <source>
        <dbReference type="SAM" id="MobiDB-lite"/>
    </source>
</evidence>
<evidence type="ECO:0000256" key="1">
    <source>
        <dbReference type="ARBA" id="ARBA00004651"/>
    </source>
</evidence>
<keyword evidence="10" id="KW-1185">Reference proteome</keyword>
<comment type="caution">
    <text evidence="9">The sequence shown here is derived from an EMBL/GenBank/DDBJ whole genome shotgun (WGS) entry which is preliminary data.</text>
</comment>
<evidence type="ECO:0000256" key="4">
    <source>
        <dbReference type="ARBA" id="ARBA00022989"/>
    </source>
</evidence>
<keyword evidence="4 7" id="KW-1133">Transmembrane helix</keyword>
<evidence type="ECO:0000256" key="2">
    <source>
        <dbReference type="ARBA" id="ARBA00022448"/>
    </source>
</evidence>
<evidence type="ECO:0000256" key="5">
    <source>
        <dbReference type="ARBA" id="ARBA00023136"/>
    </source>
</evidence>